<name>A0A1K1QCV1_9FLAO</name>
<gene>
    <name evidence="1" type="ORF">SAMN02927921_02476</name>
</gene>
<organism evidence="1 2">
    <name type="scientific">Sinomicrobium oceani</name>
    <dbReference type="NCBI Taxonomy" id="1150368"/>
    <lineage>
        <taxon>Bacteria</taxon>
        <taxon>Pseudomonadati</taxon>
        <taxon>Bacteroidota</taxon>
        <taxon>Flavobacteriia</taxon>
        <taxon>Flavobacteriales</taxon>
        <taxon>Flavobacteriaceae</taxon>
        <taxon>Sinomicrobium</taxon>
    </lineage>
</organism>
<accession>A0A1K1QCV1</accession>
<protein>
    <submittedName>
        <fullName evidence="1">Uncharacterized protein</fullName>
    </submittedName>
</protein>
<evidence type="ECO:0000313" key="2">
    <source>
        <dbReference type="Proteomes" id="UP000182248"/>
    </source>
</evidence>
<dbReference type="Proteomes" id="UP000182248">
    <property type="component" value="Unassembled WGS sequence"/>
</dbReference>
<dbReference type="AlphaFoldDB" id="A0A1K1QCV1"/>
<keyword evidence="2" id="KW-1185">Reference proteome</keyword>
<proteinExistence type="predicted"/>
<evidence type="ECO:0000313" key="1">
    <source>
        <dbReference type="EMBL" id="SFW57752.1"/>
    </source>
</evidence>
<reference evidence="1 2" key="1">
    <citation type="submission" date="2016-11" db="EMBL/GenBank/DDBJ databases">
        <authorList>
            <person name="Jaros S."/>
            <person name="Januszkiewicz K."/>
            <person name="Wedrychowicz H."/>
        </authorList>
    </citation>
    <scope>NUCLEOTIDE SEQUENCE [LARGE SCALE GENOMIC DNA]</scope>
    <source>
        <strain evidence="1 2">CGMCC 1.12145</strain>
    </source>
</reference>
<sequence>MYFGKENETGKQDFLFIGKGSKRKWFSSMRTLLQGKISEMEEEWNYLMASQTTQKIDCQRDVVVNYYGQLF</sequence>
<dbReference type="EMBL" id="FPJE01000012">
    <property type="protein sequence ID" value="SFW57752.1"/>
    <property type="molecule type" value="Genomic_DNA"/>
</dbReference>